<feature type="domain" description="Methyltransferase" evidence="1">
    <location>
        <begin position="63"/>
        <end position="153"/>
    </location>
</feature>
<keyword evidence="2" id="KW-0489">Methyltransferase</keyword>
<dbReference type="InterPro" id="IPR029063">
    <property type="entry name" value="SAM-dependent_MTases_sf"/>
</dbReference>
<dbReference type="GO" id="GO:0008168">
    <property type="term" value="F:methyltransferase activity"/>
    <property type="evidence" value="ECO:0007669"/>
    <property type="project" value="UniProtKB-KW"/>
</dbReference>
<dbReference type="CDD" id="cd02440">
    <property type="entry name" value="AdoMet_MTases"/>
    <property type="match status" value="1"/>
</dbReference>
<dbReference type="Proteomes" id="UP000325289">
    <property type="component" value="Unassembled WGS sequence"/>
</dbReference>
<dbReference type="PANTHER" id="PTHR43591">
    <property type="entry name" value="METHYLTRANSFERASE"/>
    <property type="match status" value="1"/>
</dbReference>
<dbReference type="GO" id="GO:0032259">
    <property type="term" value="P:methylation"/>
    <property type="evidence" value="ECO:0007669"/>
    <property type="project" value="UniProtKB-KW"/>
</dbReference>
<evidence type="ECO:0000313" key="3">
    <source>
        <dbReference type="Proteomes" id="UP000325289"/>
    </source>
</evidence>
<dbReference type="OrthoDB" id="9807911at2"/>
<keyword evidence="3" id="KW-1185">Reference proteome</keyword>
<dbReference type="PANTHER" id="PTHR43591:SF110">
    <property type="entry name" value="RHODANESE DOMAIN-CONTAINING PROTEIN"/>
    <property type="match status" value="1"/>
</dbReference>
<dbReference type="EMBL" id="FOMS01000003">
    <property type="protein sequence ID" value="SFD83952.1"/>
    <property type="molecule type" value="Genomic_DNA"/>
</dbReference>
<protein>
    <submittedName>
        <fullName evidence="2">Methyltransferase domain-containing protein</fullName>
    </submittedName>
</protein>
<dbReference type="Gene3D" id="3.40.50.150">
    <property type="entry name" value="Vaccinia Virus protein VP39"/>
    <property type="match status" value="1"/>
</dbReference>
<evidence type="ECO:0000313" key="2">
    <source>
        <dbReference type="EMBL" id="SFD83952.1"/>
    </source>
</evidence>
<organism evidence="2 3">
    <name type="scientific">Roseivivax sediminis</name>
    <dbReference type="NCBI Taxonomy" id="936889"/>
    <lineage>
        <taxon>Bacteria</taxon>
        <taxon>Pseudomonadati</taxon>
        <taxon>Pseudomonadota</taxon>
        <taxon>Alphaproteobacteria</taxon>
        <taxon>Rhodobacterales</taxon>
        <taxon>Roseobacteraceae</taxon>
        <taxon>Roseivivax</taxon>
    </lineage>
</organism>
<dbReference type="AlphaFoldDB" id="A0A1I1VLK4"/>
<dbReference type="Pfam" id="PF13649">
    <property type="entry name" value="Methyltransf_25"/>
    <property type="match status" value="1"/>
</dbReference>
<dbReference type="RefSeq" id="WP_149755181.1">
    <property type="nucleotide sequence ID" value="NZ_FOMS01000003.1"/>
</dbReference>
<dbReference type="InterPro" id="IPR041698">
    <property type="entry name" value="Methyltransf_25"/>
</dbReference>
<name>A0A1I1VLK4_9RHOB</name>
<dbReference type="SUPFAM" id="SSF53335">
    <property type="entry name" value="S-adenosyl-L-methionine-dependent methyltransferases"/>
    <property type="match status" value="1"/>
</dbReference>
<sequence length="210" mass="22861">MTTTDPAKSLDVVYSATGVEDVAKKYDDWAERYDTEMSTLGYRHPNICLAMLTRHLPKGEGPVLDAGAGTGLLGEWMSIVGYDGCEALDISEKMLAVAERKAVYSAFHVAALGTTLPMEDNHYAAVVAAGVFTVGHVGAEGFDELIRVTRPGGILVLTIKDTLYRGSVGERMHELARDGVWDIVEETPPYVSMPHRPDTVPSRAIVLRLR</sequence>
<accession>A0A1I1VLK4</accession>
<evidence type="ECO:0000259" key="1">
    <source>
        <dbReference type="Pfam" id="PF13649"/>
    </source>
</evidence>
<gene>
    <name evidence="2" type="ORF">SAMN04515678_103284</name>
</gene>
<keyword evidence="2" id="KW-0808">Transferase</keyword>
<proteinExistence type="predicted"/>
<reference evidence="2 3" key="1">
    <citation type="submission" date="2016-10" db="EMBL/GenBank/DDBJ databases">
        <authorList>
            <person name="Varghese N."/>
            <person name="Submissions S."/>
        </authorList>
    </citation>
    <scope>NUCLEOTIDE SEQUENCE [LARGE SCALE GENOMIC DNA]</scope>
    <source>
        <strain evidence="3">YIM D21,KCTC 23444,ACCC 10710</strain>
    </source>
</reference>